<evidence type="ECO:0000313" key="2">
    <source>
        <dbReference type="Proteomes" id="UP000243459"/>
    </source>
</evidence>
<dbReference type="Proteomes" id="UP000243459">
    <property type="component" value="Chromosome 10"/>
</dbReference>
<dbReference type="Gramene" id="ONK56443">
    <property type="protein sequence ID" value="ONK56443"/>
    <property type="gene ID" value="A4U43_C10F8760"/>
</dbReference>
<dbReference type="EMBL" id="CM007390">
    <property type="protein sequence ID" value="ONK56443.1"/>
    <property type="molecule type" value="Genomic_DNA"/>
</dbReference>
<proteinExistence type="predicted"/>
<name>A0A5P1E3A1_ASPOF</name>
<organism evidence="1 2">
    <name type="scientific">Asparagus officinalis</name>
    <name type="common">Garden asparagus</name>
    <dbReference type="NCBI Taxonomy" id="4686"/>
    <lineage>
        <taxon>Eukaryota</taxon>
        <taxon>Viridiplantae</taxon>
        <taxon>Streptophyta</taxon>
        <taxon>Embryophyta</taxon>
        <taxon>Tracheophyta</taxon>
        <taxon>Spermatophyta</taxon>
        <taxon>Magnoliopsida</taxon>
        <taxon>Liliopsida</taxon>
        <taxon>Asparagales</taxon>
        <taxon>Asparagaceae</taxon>
        <taxon>Asparagoideae</taxon>
        <taxon>Asparagus</taxon>
    </lineage>
</organism>
<protein>
    <submittedName>
        <fullName evidence="1">Uncharacterized protein</fullName>
    </submittedName>
</protein>
<dbReference type="AlphaFoldDB" id="A0A5P1E3A1"/>
<evidence type="ECO:0000313" key="1">
    <source>
        <dbReference type="EMBL" id="ONK56443.1"/>
    </source>
</evidence>
<reference evidence="2" key="1">
    <citation type="journal article" date="2017" name="Nat. Commun.">
        <title>The asparagus genome sheds light on the origin and evolution of a young Y chromosome.</title>
        <authorList>
            <person name="Harkess A."/>
            <person name="Zhou J."/>
            <person name="Xu C."/>
            <person name="Bowers J.E."/>
            <person name="Van der Hulst R."/>
            <person name="Ayyampalayam S."/>
            <person name="Mercati F."/>
            <person name="Riccardi P."/>
            <person name="McKain M.R."/>
            <person name="Kakrana A."/>
            <person name="Tang H."/>
            <person name="Ray J."/>
            <person name="Groenendijk J."/>
            <person name="Arikit S."/>
            <person name="Mathioni S.M."/>
            <person name="Nakano M."/>
            <person name="Shan H."/>
            <person name="Telgmann-Rauber A."/>
            <person name="Kanno A."/>
            <person name="Yue Z."/>
            <person name="Chen H."/>
            <person name="Li W."/>
            <person name="Chen Y."/>
            <person name="Xu X."/>
            <person name="Zhang Y."/>
            <person name="Luo S."/>
            <person name="Chen H."/>
            <person name="Gao J."/>
            <person name="Mao Z."/>
            <person name="Pires J.C."/>
            <person name="Luo M."/>
            <person name="Kudrna D."/>
            <person name="Wing R.A."/>
            <person name="Meyers B.C."/>
            <person name="Yi K."/>
            <person name="Kong H."/>
            <person name="Lavrijsen P."/>
            <person name="Sunseri F."/>
            <person name="Falavigna A."/>
            <person name="Ye Y."/>
            <person name="Leebens-Mack J.H."/>
            <person name="Chen G."/>
        </authorList>
    </citation>
    <scope>NUCLEOTIDE SEQUENCE [LARGE SCALE GENOMIC DNA]</scope>
    <source>
        <strain evidence="2">cv. DH0086</strain>
    </source>
</reference>
<keyword evidence="2" id="KW-1185">Reference proteome</keyword>
<gene>
    <name evidence="1" type="ORF">A4U43_C10F8760</name>
</gene>
<accession>A0A5P1E3A1</accession>
<sequence>MESIEKPRGNTALKKRGGVVAKRAERWWGVGCVVGGRVADLSEGDGEVDIEGGEAFEGRCGGGSLACCDDERVDLRDGGGVTEGGVARVVGEEEEVKRLVGREMICEVTSELFLGK</sequence>